<dbReference type="Proteomes" id="UP001596074">
    <property type="component" value="Unassembled WGS sequence"/>
</dbReference>
<evidence type="ECO:0000256" key="1">
    <source>
        <dbReference type="ARBA" id="ARBA00011046"/>
    </source>
</evidence>
<name>A0ABW1AIU3_9ACTN</name>
<comment type="similarity">
    <text evidence="1">Belongs to the BlaI transcriptional regulatory family.</text>
</comment>
<dbReference type="InterPro" id="IPR005650">
    <property type="entry name" value="BlaI_family"/>
</dbReference>
<evidence type="ECO:0000256" key="3">
    <source>
        <dbReference type="ARBA" id="ARBA00023125"/>
    </source>
</evidence>
<evidence type="ECO:0000313" key="6">
    <source>
        <dbReference type="Proteomes" id="UP001596074"/>
    </source>
</evidence>
<keyword evidence="2" id="KW-0805">Transcription regulation</keyword>
<sequence>MVLADVAAACARHRRAVGRLTFQVEGGRLPAGCASVSLPDRRSAVELSVIGRFDLLSSRCPSAVMHVSGAGVSGLWLGSTPLRHGLVVKSSSAVRRPLGQLEAEVLAVLAGAEGELSPADVQARVSGEPAYTTVSTVLARLHGKRMVSRTRRGRCFVYQAVVDEPGLVADRMCGHLRYASDPWDALNHFVRSLSPEEERLLRCVLSEDELT</sequence>
<evidence type="ECO:0000256" key="4">
    <source>
        <dbReference type="ARBA" id="ARBA00023163"/>
    </source>
</evidence>
<keyword evidence="4" id="KW-0804">Transcription</keyword>
<reference evidence="6" key="1">
    <citation type="journal article" date="2019" name="Int. J. Syst. Evol. Microbiol.">
        <title>The Global Catalogue of Microorganisms (GCM) 10K type strain sequencing project: providing services to taxonomists for standard genome sequencing and annotation.</title>
        <authorList>
            <consortium name="The Broad Institute Genomics Platform"/>
            <consortium name="The Broad Institute Genome Sequencing Center for Infectious Disease"/>
            <person name="Wu L."/>
            <person name="Ma J."/>
        </authorList>
    </citation>
    <scope>NUCLEOTIDE SEQUENCE [LARGE SCALE GENOMIC DNA]</scope>
    <source>
        <strain evidence="6">KCTC 42087</strain>
    </source>
</reference>
<dbReference type="EMBL" id="JBHSON010000152">
    <property type="protein sequence ID" value="MFC5754411.1"/>
    <property type="molecule type" value="Genomic_DNA"/>
</dbReference>
<dbReference type="InterPro" id="IPR036388">
    <property type="entry name" value="WH-like_DNA-bd_sf"/>
</dbReference>
<gene>
    <name evidence="5" type="ORF">ACFPZN_53120</name>
</gene>
<dbReference type="Gene3D" id="1.10.10.10">
    <property type="entry name" value="Winged helix-like DNA-binding domain superfamily/Winged helix DNA-binding domain"/>
    <property type="match status" value="1"/>
</dbReference>
<dbReference type="Pfam" id="PF03965">
    <property type="entry name" value="Penicillinase_R"/>
    <property type="match status" value="1"/>
</dbReference>
<evidence type="ECO:0000256" key="2">
    <source>
        <dbReference type="ARBA" id="ARBA00023015"/>
    </source>
</evidence>
<proteinExistence type="inferred from homology"/>
<keyword evidence="6" id="KW-1185">Reference proteome</keyword>
<protein>
    <submittedName>
        <fullName evidence="5">BlaI/MecI/CopY family transcriptional regulator</fullName>
    </submittedName>
</protein>
<keyword evidence="3" id="KW-0238">DNA-binding</keyword>
<organism evidence="5 6">
    <name type="scientific">Actinomadura rugatobispora</name>
    <dbReference type="NCBI Taxonomy" id="1994"/>
    <lineage>
        <taxon>Bacteria</taxon>
        <taxon>Bacillati</taxon>
        <taxon>Actinomycetota</taxon>
        <taxon>Actinomycetes</taxon>
        <taxon>Streptosporangiales</taxon>
        <taxon>Thermomonosporaceae</taxon>
        <taxon>Actinomadura</taxon>
    </lineage>
</organism>
<dbReference type="RefSeq" id="WP_378292479.1">
    <property type="nucleotide sequence ID" value="NZ_JBHSON010000152.1"/>
</dbReference>
<dbReference type="SUPFAM" id="SSF46785">
    <property type="entry name" value="Winged helix' DNA-binding domain"/>
    <property type="match status" value="1"/>
</dbReference>
<dbReference type="InterPro" id="IPR036390">
    <property type="entry name" value="WH_DNA-bd_sf"/>
</dbReference>
<accession>A0ABW1AIU3</accession>
<evidence type="ECO:0000313" key="5">
    <source>
        <dbReference type="EMBL" id="MFC5754411.1"/>
    </source>
</evidence>
<comment type="caution">
    <text evidence="5">The sequence shown here is derived from an EMBL/GenBank/DDBJ whole genome shotgun (WGS) entry which is preliminary data.</text>
</comment>